<evidence type="ECO:0000313" key="2">
    <source>
        <dbReference type="EMBL" id="MBE1603837.1"/>
    </source>
</evidence>
<dbReference type="Pfam" id="PF00092">
    <property type="entry name" value="VWA"/>
    <property type="match status" value="1"/>
</dbReference>
<dbReference type="SMART" id="SM00327">
    <property type="entry name" value="VWA"/>
    <property type="match status" value="1"/>
</dbReference>
<dbReference type="PANTHER" id="PTHR10579:SF43">
    <property type="entry name" value="ZINC FINGER (C3HC4-TYPE RING FINGER) FAMILY PROTEIN"/>
    <property type="match status" value="1"/>
</dbReference>
<dbReference type="InterPro" id="IPR036465">
    <property type="entry name" value="vWFA_dom_sf"/>
</dbReference>
<dbReference type="SUPFAM" id="SSF53300">
    <property type="entry name" value="vWA-like"/>
    <property type="match status" value="1"/>
</dbReference>
<sequence length="597" mass="65387">MPIERRRVLGVITGTVLVGATAVPGLVRALGDDEPAADGVDKQNPPIETIRVNSSTEKAGVMREFVRRYNDADRVVGKLRARVVLDAVTSGAMKIALASGVRNPPHVWLPTSSMWLRLLEYEGHGDLLLTKPAEVSSIARSTLVIAMPQSVAEALANHGARLDTWADVLALAQSGWSAYGMPNWGNFILGRDNAETSTSGLAATVATYVAAPGDLTEERLDDPEVVSFVHGIESSVSLYGNEAVQFMQQIYEAEQAQAASTYRPYIDAIVIQEQMVYLYNRGAPNGEPARMSEERRPRNPLRTVYPKDGTLELDHPFVVLASANVAQRAVAEDFRAFLAEDEQQRRLAELGFRPHEGAARPTAQLVEALGTPEDQRLTFVRIPDGKLLTAMLDSWDNVRRRARVLLVLDVSGSMNDIVRDPNTAEDSTKLELVKPAAKRALDLLDDDDEVGLWTFSSNPPHTEEMPIRRVGDIREQLKSRVQGLTADGNTALYQTADDASRLMQESADPKRINAIVLLSDGQNTEPYPGGPKALLAKLNPHGKDTSVRIFTVPYGHADNADIDTLAQIAKLTKAAQYDARDPLDVNDAFVRVFRNFG</sequence>
<evidence type="ECO:0000259" key="1">
    <source>
        <dbReference type="PROSITE" id="PS50234"/>
    </source>
</evidence>
<feature type="domain" description="VWFA" evidence="1">
    <location>
        <begin position="403"/>
        <end position="592"/>
    </location>
</feature>
<reference evidence="2" key="1">
    <citation type="submission" date="2020-10" db="EMBL/GenBank/DDBJ databases">
        <title>Sequencing the genomes of 1000 actinobacteria strains.</title>
        <authorList>
            <person name="Klenk H.-P."/>
        </authorList>
    </citation>
    <scope>NUCLEOTIDE SEQUENCE</scope>
    <source>
        <strain evidence="2">DSM 45354</strain>
    </source>
</reference>
<dbReference type="Gene3D" id="3.40.50.410">
    <property type="entry name" value="von Willebrand factor, type A domain"/>
    <property type="match status" value="1"/>
</dbReference>
<gene>
    <name evidence="2" type="ORF">HEB94_000685</name>
</gene>
<evidence type="ECO:0000313" key="3">
    <source>
        <dbReference type="Proteomes" id="UP000638648"/>
    </source>
</evidence>
<protein>
    <submittedName>
        <fullName evidence="2">Ca-activated chloride channel family protein</fullName>
    </submittedName>
</protein>
<accession>A0A927MV23</accession>
<dbReference type="RefSeq" id="WP_192748555.1">
    <property type="nucleotide sequence ID" value="NZ_BAABJL010000241.1"/>
</dbReference>
<comment type="caution">
    <text evidence="2">The sequence shown here is derived from an EMBL/GenBank/DDBJ whole genome shotgun (WGS) entry which is preliminary data.</text>
</comment>
<proteinExistence type="predicted"/>
<organism evidence="2 3">
    <name type="scientific">Actinopolymorpha pittospori</name>
    <dbReference type="NCBI Taxonomy" id="648752"/>
    <lineage>
        <taxon>Bacteria</taxon>
        <taxon>Bacillati</taxon>
        <taxon>Actinomycetota</taxon>
        <taxon>Actinomycetes</taxon>
        <taxon>Propionibacteriales</taxon>
        <taxon>Actinopolymorphaceae</taxon>
        <taxon>Actinopolymorpha</taxon>
    </lineage>
</organism>
<dbReference type="SUPFAM" id="SSF53850">
    <property type="entry name" value="Periplasmic binding protein-like II"/>
    <property type="match status" value="1"/>
</dbReference>
<dbReference type="PANTHER" id="PTHR10579">
    <property type="entry name" value="CALCIUM-ACTIVATED CHLORIDE CHANNEL REGULATOR"/>
    <property type="match status" value="1"/>
</dbReference>
<dbReference type="InterPro" id="IPR051266">
    <property type="entry name" value="CLCR"/>
</dbReference>
<dbReference type="InterPro" id="IPR002035">
    <property type="entry name" value="VWF_A"/>
</dbReference>
<name>A0A927MV23_9ACTN</name>
<dbReference type="PROSITE" id="PS50234">
    <property type="entry name" value="VWFA"/>
    <property type="match status" value="1"/>
</dbReference>
<keyword evidence="3" id="KW-1185">Reference proteome</keyword>
<dbReference type="EMBL" id="JADBEM010000001">
    <property type="protein sequence ID" value="MBE1603837.1"/>
    <property type="molecule type" value="Genomic_DNA"/>
</dbReference>
<dbReference type="Proteomes" id="UP000638648">
    <property type="component" value="Unassembled WGS sequence"/>
</dbReference>
<dbReference type="AlphaFoldDB" id="A0A927MV23"/>
<dbReference type="Pfam" id="PF13531">
    <property type="entry name" value="SBP_bac_11"/>
    <property type="match status" value="1"/>
</dbReference>